<sequence length="153" mass="16462">MTSHRSLHLALALLLSTLLPTTSAQTSNSDFNSEYNSTKKAVTGTQIAIIVVCVVLGVAGLASAAIFCCVLSRNRDRRARQAREIQTANQTAAERRAREGGGHLYAAAPQQEEAGVLHPYQYGPAWSGAPREMDAVQNPVEADSRERAKAEMP</sequence>
<keyword evidence="2" id="KW-1185">Reference proteome</keyword>
<protein>
    <submittedName>
        <fullName evidence="1">Autophagy-related protein 1010</fullName>
    </submittedName>
</protein>
<gene>
    <name evidence="1" type="primary">g4298</name>
    <name evidence="1" type="ORF">NpPPO83_00004298</name>
</gene>
<evidence type="ECO:0000313" key="2">
    <source>
        <dbReference type="Proteomes" id="UP001165186"/>
    </source>
</evidence>
<reference evidence="1" key="1">
    <citation type="submission" date="2024-09" db="EMBL/GenBank/DDBJ databases">
        <title>Draft Genome Sequences of Neofusicoccum parvum.</title>
        <authorList>
            <person name="Ashida A."/>
            <person name="Camagna M."/>
            <person name="Tanaka A."/>
            <person name="Takemoto D."/>
        </authorList>
    </citation>
    <scope>NUCLEOTIDE SEQUENCE</scope>
    <source>
        <strain evidence="1">PPO83</strain>
    </source>
</reference>
<accession>A0ACB5S8A3</accession>
<comment type="caution">
    <text evidence="1">The sequence shown here is derived from an EMBL/GenBank/DDBJ whole genome shotgun (WGS) entry which is preliminary data.</text>
</comment>
<dbReference type="Proteomes" id="UP001165186">
    <property type="component" value="Unassembled WGS sequence"/>
</dbReference>
<name>A0ACB5S8A3_9PEZI</name>
<dbReference type="EMBL" id="BSXG01000055">
    <property type="protein sequence ID" value="GME29043.1"/>
    <property type="molecule type" value="Genomic_DNA"/>
</dbReference>
<proteinExistence type="predicted"/>
<evidence type="ECO:0000313" key="1">
    <source>
        <dbReference type="EMBL" id="GME29043.1"/>
    </source>
</evidence>
<organism evidence="1 2">
    <name type="scientific">Neofusicoccum parvum</name>
    <dbReference type="NCBI Taxonomy" id="310453"/>
    <lineage>
        <taxon>Eukaryota</taxon>
        <taxon>Fungi</taxon>
        <taxon>Dikarya</taxon>
        <taxon>Ascomycota</taxon>
        <taxon>Pezizomycotina</taxon>
        <taxon>Dothideomycetes</taxon>
        <taxon>Dothideomycetes incertae sedis</taxon>
        <taxon>Botryosphaeriales</taxon>
        <taxon>Botryosphaeriaceae</taxon>
        <taxon>Neofusicoccum</taxon>
    </lineage>
</organism>